<gene>
    <name evidence="1" type="ORF">SEVIR_3G333050v2</name>
</gene>
<accession>A0A4U6VLL0</accession>
<keyword evidence="2" id="KW-1185">Reference proteome</keyword>
<sequence>MENKLQRTGARLAYYSVFCGAHSQFYGNLSTPRSVYKVLSATYKKFA</sequence>
<name>A0A4U6VLL0_SETVI</name>
<reference evidence="1" key="1">
    <citation type="submission" date="2019-03" db="EMBL/GenBank/DDBJ databases">
        <title>WGS assembly of Setaria viridis.</title>
        <authorList>
            <person name="Huang P."/>
            <person name="Jenkins J."/>
            <person name="Grimwood J."/>
            <person name="Barry K."/>
            <person name="Healey A."/>
            <person name="Mamidi S."/>
            <person name="Sreedasyam A."/>
            <person name="Shu S."/>
            <person name="Feldman M."/>
            <person name="Wu J."/>
            <person name="Yu Y."/>
            <person name="Chen C."/>
            <person name="Johnson J."/>
            <person name="Rokhsar D."/>
            <person name="Baxter I."/>
            <person name="Schmutz J."/>
            <person name="Brutnell T."/>
            <person name="Kellogg E."/>
        </authorList>
    </citation>
    <scope>NUCLEOTIDE SEQUENCE [LARGE SCALE GENOMIC DNA]</scope>
</reference>
<dbReference type="AlphaFoldDB" id="A0A4U6VLL0"/>
<evidence type="ECO:0000313" key="1">
    <source>
        <dbReference type="EMBL" id="TKW28519.1"/>
    </source>
</evidence>
<dbReference type="EMBL" id="CM016554">
    <property type="protein sequence ID" value="TKW28519.1"/>
    <property type="molecule type" value="Genomic_DNA"/>
</dbReference>
<evidence type="ECO:0000313" key="2">
    <source>
        <dbReference type="Proteomes" id="UP000298652"/>
    </source>
</evidence>
<proteinExistence type="predicted"/>
<protein>
    <submittedName>
        <fullName evidence="1">Uncharacterized protein</fullName>
    </submittedName>
</protein>
<dbReference type="Gramene" id="TKW28519">
    <property type="protein sequence ID" value="TKW28519"/>
    <property type="gene ID" value="SEVIR_3G333050v2"/>
</dbReference>
<organism evidence="1 2">
    <name type="scientific">Setaria viridis</name>
    <name type="common">Green bristlegrass</name>
    <name type="synonym">Setaria italica subsp. viridis</name>
    <dbReference type="NCBI Taxonomy" id="4556"/>
    <lineage>
        <taxon>Eukaryota</taxon>
        <taxon>Viridiplantae</taxon>
        <taxon>Streptophyta</taxon>
        <taxon>Embryophyta</taxon>
        <taxon>Tracheophyta</taxon>
        <taxon>Spermatophyta</taxon>
        <taxon>Magnoliopsida</taxon>
        <taxon>Liliopsida</taxon>
        <taxon>Poales</taxon>
        <taxon>Poaceae</taxon>
        <taxon>PACMAD clade</taxon>
        <taxon>Panicoideae</taxon>
        <taxon>Panicodae</taxon>
        <taxon>Paniceae</taxon>
        <taxon>Cenchrinae</taxon>
        <taxon>Setaria</taxon>
    </lineage>
</organism>
<dbReference type="Proteomes" id="UP000298652">
    <property type="component" value="Chromosome 3"/>
</dbReference>